<evidence type="ECO:0000256" key="6">
    <source>
        <dbReference type="ARBA" id="ARBA00022833"/>
    </source>
</evidence>
<organism evidence="15 16">
    <name type="scientific">Odynerus spinipes</name>
    <dbReference type="NCBI Taxonomy" id="1348599"/>
    <lineage>
        <taxon>Eukaryota</taxon>
        <taxon>Metazoa</taxon>
        <taxon>Ecdysozoa</taxon>
        <taxon>Arthropoda</taxon>
        <taxon>Hexapoda</taxon>
        <taxon>Insecta</taxon>
        <taxon>Pterygota</taxon>
        <taxon>Neoptera</taxon>
        <taxon>Endopterygota</taxon>
        <taxon>Hymenoptera</taxon>
        <taxon>Apocrita</taxon>
        <taxon>Aculeata</taxon>
        <taxon>Vespoidea</taxon>
        <taxon>Vespidae</taxon>
        <taxon>Eumeninae</taxon>
        <taxon>Odynerus</taxon>
    </lineage>
</organism>
<feature type="coiled-coil region" evidence="12">
    <location>
        <begin position="256"/>
        <end position="291"/>
    </location>
</feature>
<keyword evidence="6" id="KW-0862">Zinc</keyword>
<dbReference type="InterPro" id="IPR014729">
    <property type="entry name" value="Rossmann-like_a/b/a_fold"/>
</dbReference>
<dbReference type="GO" id="GO:0004817">
    <property type="term" value="F:cysteine-tRNA ligase activity"/>
    <property type="evidence" value="ECO:0007669"/>
    <property type="project" value="UniProtKB-EC"/>
</dbReference>
<dbReference type="Gene3D" id="3.40.50.620">
    <property type="entry name" value="HUPs"/>
    <property type="match status" value="1"/>
</dbReference>
<evidence type="ECO:0000256" key="11">
    <source>
        <dbReference type="ARBA" id="ARBA00039362"/>
    </source>
</evidence>
<feature type="domain" description="tRNA synthetases class I catalytic" evidence="14">
    <location>
        <begin position="147"/>
        <end position="486"/>
    </location>
</feature>
<keyword evidence="8" id="KW-0648">Protein biosynthesis</keyword>
<keyword evidence="12" id="KW-0175">Coiled coil</keyword>
<keyword evidence="5" id="KW-0547">Nucleotide-binding</keyword>
<evidence type="ECO:0000256" key="12">
    <source>
        <dbReference type="SAM" id="Coils"/>
    </source>
</evidence>
<evidence type="ECO:0000256" key="13">
    <source>
        <dbReference type="SAM" id="MobiDB-lite"/>
    </source>
</evidence>
<dbReference type="CDD" id="cd00672">
    <property type="entry name" value="CysRS_core"/>
    <property type="match status" value="1"/>
</dbReference>
<evidence type="ECO:0000256" key="9">
    <source>
        <dbReference type="ARBA" id="ARBA00023146"/>
    </source>
</evidence>
<feature type="region of interest" description="Disordered" evidence="13">
    <location>
        <begin position="1"/>
        <end position="30"/>
    </location>
</feature>
<dbReference type="EMBL" id="JAIFRP010000073">
    <property type="protein sequence ID" value="KAK2579821.1"/>
    <property type="molecule type" value="Genomic_DNA"/>
</dbReference>
<proteinExistence type="predicted"/>
<evidence type="ECO:0000256" key="7">
    <source>
        <dbReference type="ARBA" id="ARBA00022840"/>
    </source>
</evidence>
<sequence length="822" mass="95425">MVTTSGIIAPLRTNDPIGHSAKKEKTFGENKRETKKARYAEFYAEPFPHFLYCGDIEDGDDIRNYSTIEDERSYWPQCDKRKDIRREQTRHEKEASYAAFYAVVLQTTHYMWCEMTQFSSINFCIFKDHTWRRDLTREKEEFIPQFGNRVLWYSCGPTVYDASHMGHARSYISFDILRRVLLNYFGYDVLYVMNITDIDDKIIKRARQNYLFENYMKEDHSLDQILDHGKMMMSDFENVVKTTTDPDKKCMLEKMLNRVEQAIVSLENAVKSKDENEIKKYQEKLLEEARDPLADWLDKQKGSTVTEHSIFTKLSQHWESEFHKDMDSLNVLRPNVLTRVSEYIPEIIKFIEKIINNGFAYESNGSVYFDVGGFDKRDKHYYAKLVPEAYGDTSSLQEGEGDLSTTAETLLEKKSVTDFALWKRSKGGEPWWESPWGKGRPGWHIECSVMASAICGESLDIHTGGVDLKFPHHDNELAQAEAHFDNSHWNFITIQEALKKHSARQLRLAFLLHSWKDTLDYSENTMNMAIQYEKFLNEFFLNVRCRIRSLASGGNINIFSKWTDAEIDLNSKFTASKDSVHNSLCDNVDTKSALDAIRDIIAHCNIYMKQNKNPNTLLLRDIAVYITKIFTIFGAISSSHDAIGFPIENETTNTNLEETVMPYLEILSDFRERVRDHAKVLKATNILEECDKLRDDVLPTVGVRLEDENGERCKVKLVNKEELLKEREVKKKAEFEKMLEKEKRKAEAAAAAAAKEAQRRIPPTEMFKLEKDKYSQFDEKGLPTHDAEGKEISKGQLKKLQKLQQAQEKKYNEYLMSIQNGV</sequence>
<evidence type="ECO:0000313" key="15">
    <source>
        <dbReference type="EMBL" id="KAK2579821.1"/>
    </source>
</evidence>
<dbReference type="InterPro" id="IPR032678">
    <property type="entry name" value="tRNA-synt_1_cat_dom"/>
</dbReference>
<keyword evidence="4" id="KW-0479">Metal-binding</keyword>
<evidence type="ECO:0000256" key="8">
    <source>
        <dbReference type="ARBA" id="ARBA00022917"/>
    </source>
</evidence>
<keyword evidence="9" id="KW-0030">Aminoacyl-tRNA synthetase</keyword>
<dbReference type="GO" id="GO:0046872">
    <property type="term" value="F:metal ion binding"/>
    <property type="evidence" value="ECO:0007669"/>
    <property type="project" value="UniProtKB-KW"/>
</dbReference>
<dbReference type="InterPro" id="IPR015803">
    <property type="entry name" value="Cys-tRNA-ligase"/>
</dbReference>
<dbReference type="Pfam" id="PF01406">
    <property type="entry name" value="tRNA-synt_1e"/>
    <property type="match status" value="1"/>
</dbReference>
<dbReference type="InterPro" id="IPR024909">
    <property type="entry name" value="Cys-tRNA/MSH_ligase"/>
</dbReference>
<dbReference type="PANTHER" id="PTHR10890:SF3">
    <property type="entry name" value="CYSTEINE--TRNA LIGASE, CYTOPLASMIC"/>
    <property type="match status" value="1"/>
</dbReference>
<dbReference type="PRINTS" id="PR00983">
    <property type="entry name" value="TRNASYNTHCYS"/>
</dbReference>
<dbReference type="PANTHER" id="PTHR10890">
    <property type="entry name" value="CYSTEINYL-TRNA SYNTHETASE"/>
    <property type="match status" value="1"/>
</dbReference>
<reference evidence="15" key="1">
    <citation type="submission" date="2021-08" db="EMBL/GenBank/DDBJ databases">
        <authorList>
            <person name="Misof B."/>
            <person name="Oliver O."/>
            <person name="Podsiadlowski L."/>
            <person name="Donath A."/>
            <person name="Peters R."/>
            <person name="Mayer C."/>
            <person name="Rust J."/>
            <person name="Gunkel S."/>
            <person name="Lesny P."/>
            <person name="Martin S."/>
            <person name="Oeyen J.P."/>
            <person name="Petersen M."/>
            <person name="Panagiotis P."/>
            <person name="Wilbrandt J."/>
            <person name="Tanja T."/>
        </authorList>
    </citation>
    <scope>NUCLEOTIDE SEQUENCE</scope>
    <source>
        <strain evidence="15">GBR_01_08_01A</strain>
        <tissue evidence="15">Thorax + abdomen</tissue>
    </source>
</reference>
<dbReference type="GO" id="GO:0005524">
    <property type="term" value="F:ATP binding"/>
    <property type="evidence" value="ECO:0007669"/>
    <property type="project" value="UniProtKB-KW"/>
</dbReference>
<dbReference type="InterPro" id="IPR009080">
    <property type="entry name" value="tRNAsynth_Ia_anticodon-bd"/>
</dbReference>
<dbReference type="AlphaFoldDB" id="A0AAD9RHJ6"/>
<dbReference type="EC" id="6.1.1.16" evidence="2"/>
<dbReference type="GO" id="GO:0005737">
    <property type="term" value="C:cytoplasm"/>
    <property type="evidence" value="ECO:0007669"/>
    <property type="project" value="TreeGrafter"/>
</dbReference>
<name>A0AAD9RHJ6_9HYME</name>
<dbReference type="SUPFAM" id="SSF52374">
    <property type="entry name" value="Nucleotidylyl transferase"/>
    <property type="match status" value="1"/>
</dbReference>
<keyword evidence="16" id="KW-1185">Reference proteome</keyword>
<evidence type="ECO:0000256" key="5">
    <source>
        <dbReference type="ARBA" id="ARBA00022741"/>
    </source>
</evidence>
<evidence type="ECO:0000256" key="3">
    <source>
        <dbReference type="ARBA" id="ARBA00022598"/>
    </source>
</evidence>
<evidence type="ECO:0000259" key="14">
    <source>
        <dbReference type="Pfam" id="PF01406"/>
    </source>
</evidence>
<dbReference type="GO" id="GO:0006423">
    <property type="term" value="P:cysteinyl-tRNA aminoacylation"/>
    <property type="evidence" value="ECO:0007669"/>
    <property type="project" value="InterPro"/>
</dbReference>
<feature type="coiled-coil region" evidence="12">
    <location>
        <begin position="725"/>
        <end position="759"/>
    </location>
</feature>
<evidence type="ECO:0000256" key="10">
    <source>
        <dbReference type="ARBA" id="ARBA00031499"/>
    </source>
</evidence>
<feature type="compositionally biased region" description="Basic and acidic residues" evidence="13">
    <location>
        <begin position="21"/>
        <end position="30"/>
    </location>
</feature>
<comment type="caution">
    <text evidence="15">The sequence shown here is derived from an EMBL/GenBank/DDBJ whole genome shotgun (WGS) entry which is preliminary data.</text>
</comment>
<dbReference type="NCBIfam" id="TIGR00435">
    <property type="entry name" value="cysS"/>
    <property type="match status" value="1"/>
</dbReference>
<protein>
    <recommendedName>
        <fullName evidence="11">Cysteine--tRNA ligase, cytoplasmic</fullName>
        <ecNumber evidence="2">6.1.1.16</ecNumber>
    </recommendedName>
    <alternativeName>
        <fullName evidence="10">Cysteinyl-tRNA synthetase</fullName>
    </alternativeName>
</protein>
<gene>
    <name evidence="15" type="ORF">KPH14_007507</name>
</gene>
<reference evidence="15" key="2">
    <citation type="journal article" date="2023" name="Commun. Biol.">
        <title>Intrasexual cuticular hydrocarbon dimorphism in a wasp sheds light on hydrocarbon biosynthesis genes in Hymenoptera.</title>
        <authorList>
            <person name="Moris V.C."/>
            <person name="Podsiadlowski L."/>
            <person name="Martin S."/>
            <person name="Oeyen J.P."/>
            <person name="Donath A."/>
            <person name="Petersen M."/>
            <person name="Wilbrandt J."/>
            <person name="Misof B."/>
            <person name="Liedtke D."/>
            <person name="Thamm M."/>
            <person name="Scheiner R."/>
            <person name="Schmitt T."/>
            <person name="Niehuis O."/>
        </authorList>
    </citation>
    <scope>NUCLEOTIDE SEQUENCE</scope>
    <source>
        <strain evidence="15">GBR_01_08_01A</strain>
    </source>
</reference>
<evidence type="ECO:0000256" key="1">
    <source>
        <dbReference type="ARBA" id="ARBA00001947"/>
    </source>
</evidence>
<keyword evidence="3" id="KW-0436">Ligase</keyword>
<evidence type="ECO:0000256" key="2">
    <source>
        <dbReference type="ARBA" id="ARBA00012832"/>
    </source>
</evidence>
<dbReference type="SUPFAM" id="SSF47323">
    <property type="entry name" value="Anticodon-binding domain of a subclass of class I aminoacyl-tRNA synthetases"/>
    <property type="match status" value="1"/>
</dbReference>
<accession>A0AAD9RHJ6</accession>
<keyword evidence="7" id="KW-0067">ATP-binding</keyword>
<dbReference type="Proteomes" id="UP001258017">
    <property type="component" value="Unassembled WGS sequence"/>
</dbReference>
<comment type="cofactor">
    <cofactor evidence="1">
        <name>Zn(2+)</name>
        <dbReference type="ChEBI" id="CHEBI:29105"/>
    </cofactor>
</comment>
<evidence type="ECO:0000256" key="4">
    <source>
        <dbReference type="ARBA" id="ARBA00022723"/>
    </source>
</evidence>
<evidence type="ECO:0000313" key="16">
    <source>
        <dbReference type="Proteomes" id="UP001258017"/>
    </source>
</evidence>